<proteinExistence type="predicted"/>
<accession>A0A6G1GP21</accession>
<protein>
    <recommendedName>
        <fullName evidence="2">DNA ligase D 3'-phosphoesterase domain-containing protein</fullName>
    </recommendedName>
</protein>
<evidence type="ECO:0000256" key="1">
    <source>
        <dbReference type="SAM" id="MobiDB-lite"/>
    </source>
</evidence>
<dbReference type="EMBL" id="ML977183">
    <property type="protein sequence ID" value="KAF1982564.1"/>
    <property type="molecule type" value="Genomic_DNA"/>
</dbReference>
<gene>
    <name evidence="3" type="ORF">K402DRAFT_362694</name>
</gene>
<feature type="compositionally biased region" description="Acidic residues" evidence="1">
    <location>
        <begin position="192"/>
        <end position="205"/>
    </location>
</feature>
<feature type="region of interest" description="Disordered" evidence="1">
    <location>
        <begin position="244"/>
        <end position="312"/>
    </location>
</feature>
<sequence length="411" mass="46299">MPTSSTLDREISPPPIKRRRISLGDIPDQQKTEENGLAEDEPRLAAVEAGQATVQDHLSYFSSHLQHVSRTLDPNFPRLPIEGFVDLYRRNQHPKGRHFVIHQHNHPIAGVHYDLRLQFSESSSISFALPYGVPGHPNSKRPGRMAVETRVHNVWNHLIESASHESGSLLIWDIGEYSVLPRRVAKRKARETDDERTDVEPDDGLDPLLGEDSRSESEKLFEGFQTRFLRLRLHGTRLPTNYTIALRLPSSNDRTPQPRKPIRKRRRKDPSQAVPQPDPQTTDSDFDDQESNAESLQTNETAMANASDDESEITTIRSTNAYTGATNSIGSIHQRNWFLLLDKASSGFVRATDGPEKGSWVRKGNAGFEPFFVRGAEVERSAVTGRTSTEVMADEGVEGFVARKMWRAVLE</sequence>
<feature type="region of interest" description="Disordered" evidence="1">
    <location>
        <begin position="1"/>
        <end position="38"/>
    </location>
</feature>
<dbReference type="PANTHER" id="PTHR39465">
    <property type="entry name" value="DNA LIGASE D, 3'-PHOSPHOESTERASE DOMAIN"/>
    <property type="match status" value="1"/>
</dbReference>
<dbReference type="Proteomes" id="UP000800041">
    <property type="component" value="Unassembled WGS sequence"/>
</dbReference>
<feature type="domain" description="DNA ligase D 3'-phosphoesterase" evidence="2">
    <location>
        <begin position="102"/>
        <end position="244"/>
    </location>
</feature>
<evidence type="ECO:0000313" key="3">
    <source>
        <dbReference type="EMBL" id="KAF1982564.1"/>
    </source>
</evidence>
<organism evidence="3 4">
    <name type="scientific">Aulographum hederae CBS 113979</name>
    <dbReference type="NCBI Taxonomy" id="1176131"/>
    <lineage>
        <taxon>Eukaryota</taxon>
        <taxon>Fungi</taxon>
        <taxon>Dikarya</taxon>
        <taxon>Ascomycota</taxon>
        <taxon>Pezizomycotina</taxon>
        <taxon>Dothideomycetes</taxon>
        <taxon>Pleosporomycetidae</taxon>
        <taxon>Aulographales</taxon>
        <taxon>Aulographaceae</taxon>
    </lineage>
</organism>
<feature type="region of interest" description="Disordered" evidence="1">
    <location>
        <begin position="187"/>
        <end position="217"/>
    </location>
</feature>
<evidence type="ECO:0000313" key="4">
    <source>
        <dbReference type="Proteomes" id="UP000800041"/>
    </source>
</evidence>
<dbReference type="InterPro" id="IPR014144">
    <property type="entry name" value="LigD_PE_domain"/>
</dbReference>
<dbReference type="AlphaFoldDB" id="A0A6G1GP21"/>
<dbReference type="OrthoDB" id="2588098at2759"/>
<name>A0A6G1GP21_9PEZI</name>
<dbReference type="Pfam" id="PF13298">
    <property type="entry name" value="LigD_N"/>
    <property type="match status" value="1"/>
</dbReference>
<reference evidence="3" key="1">
    <citation type="journal article" date="2020" name="Stud. Mycol.">
        <title>101 Dothideomycetes genomes: a test case for predicting lifestyles and emergence of pathogens.</title>
        <authorList>
            <person name="Haridas S."/>
            <person name="Albert R."/>
            <person name="Binder M."/>
            <person name="Bloem J."/>
            <person name="Labutti K."/>
            <person name="Salamov A."/>
            <person name="Andreopoulos B."/>
            <person name="Baker S."/>
            <person name="Barry K."/>
            <person name="Bills G."/>
            <person name="Bluhm B."/>
            <person name="Cannon C."/>
            <person name="Castanera R."/>
            <person name="Culley D."/>
            <person name="Daum C."/>
            <person name="Ezra D."/>
            <person name="Gonzalez J."/>
            <person name="Henrissat B."/>
            <person name="Kuo A."/>
            <person name="Liang C."/>
            <person name="Lipzen A."/>
            <person name="Lutzoni F."/>
            <person name="Magnuson J."/>
            <person name="Mondo S."/>
            <person name="Nolan M."/>
            <person name="Ohm R."/>
            <person name="Pangilinan J."/>
            <person name="Park H.-J."/>
            <person name="Ramirez L."/>
            <person name="Alfaro M."/>
            <person name="Sun H."/>
            <person name="Tritt A."/>
            <person name="Yoshinaga Y."/>
            <person name="Zwiers L.-H."/>
            <person name="Turgeon B."/>
            <person name="Goodwin S."/>
            <person name="Spatafora J."/>
            <person name="Crous P."/>
            <person name="Grigoriev I."/>
        </authorList>
    </citation>
    <scope>NUCLEOTIDE SEQUENCE</scope>
    <source>
        <strain evidence="3">CBS 113979</strain>
    </source>
</reference>
<keyword evidence="4" id="KW-1185">Reference proteome</keyword>
<dbReference type="PANTHER" id="PTHR39465:SF1">
    <property type="entry name" value="DNA LIGASE D 3'-PHOSPHOESTERASE DOMAIN-CONTAINING PROTEIN"/>
    <property type="match status" value="1"/>
</dbReference>
<feature type="compositionally biased region" description="Polar residues" evidence="1">
    <location>
        <begin position="244"/>
        <end position="253"/>
    </location>
</feature>
<feature type="compositionally biased region" description="Polar residues" evidence="1">
    <location>
        <begin position="292"/>
        <end position="304"/>
    </location>
</feature>
<evidence type="ECO:0000259" key="2">
    <source>
        <dbReference type="Pfam" id="PF13298"/>
    </source>
</evidence>